<reference evidence="1 2" key="1">
    <citation type="submission" date="2013-08" db="EMBL/GenBank/DDBJ databases">
        <authorList>
            <person name="Weinstock G."/>
            <person name="Sodergren E."/>
            <person name="Wylie T."/>
            <person name="Fulton L."/>
            <person name="Fulton R."/>
            <person name="Fronick C."/>
            <person name="O'Laughlin M."/>
            <person name="Godfrey J."/>
            <person name="Miner T."/>
            <person name="Herter B."/>
            <person name="Appelbaum E."/>
            <person name="Cordes M."/>
            <person name="Lek S."/>
            <person name="Wollam A."/>
            <person name="Pepin K.H."/>
            <person name="Palsikar V.B."/>
            <person name="Mitreva M."/>
            <person name="Wilson R.K."/>
        </authorList>
    </citation>
    <scope>NUCLEOTIDE SEQUENCE [LARGE SCALE GENOMIC DNA]</scope>
    <source>
        <strain evidence="1 2">F0041</strain>
    </source>
</reference>
<sequence>MAGICAGKILIRLLLATALAIAVYPLTYALIIGRILSNNHPRGVSGVKMVGKSADRYFLS</sequence>
<dbReference type="HOGENOM" id="CLU_2931722_0_0_10"/>
<dbReference type="EMBL" id="AWSV01000039">
    <property type="protein sequence ID" value="ERI88360.1"/>
    <property type="molecule type" value="Genomic_DNA"/>
</dbReference>
<gene>
    <name evidence="1" type="ORF">HMPREF1981_00561</name>
</gene>
<protein>
    <submittedName>
        <fullName evidence="1">Uncharacterized protein</fullName>
    </submittedName>
</protein>
<name>U2CUY0_9BACE</name>
<evidence type="ECO:0000313" key="2">
    <source>
        <dbReference type="Proteomes" id="UP000016496"/>
    </source>
</evidence>
<accession>U2CUY0</accession>
<dbReference type="Proteomes" id="UP000016496">
    <property type="component" value="Unassembled WGS sequence"/>
</dbReference>
<comment type="caution">
    <text evidence="1">The sequence shown here is derived from an EMBL/GenBank/DDBJ whole genome shotgun (WGS) entry which is preliminary data.</text>
</comment>
<dbReference type="PATRIC" id="fig|1321819.3.peg.525"/>
<dbReference type="AlphaFoldDB" id="U2CUY0"/>
<organism evidence="1 2">
    <name type="scientific">Bacteroides pyogenes F0041</name>
    <dbReference type="NCBI Taxonomy" id="1321819"/>
    <lineage>
        <taxon>Bacteria</taxon>
        <taxon>Pseudomonadati</taxon>
        <taxon>Bacteroidota</taxon>
        <taxon>Bacteroidia</taxon>
        <taxon>Bacteroidales</taxon>
        <taxon>Bacteroidaceae</taxon>
        <taxon>Bacteroides</taxon>
    </lineage>
</organism>
<evidence type="ECO:0000313" key="1">
    <source>
        <dbReference type="EMBL" id="ERI88360.1"/>
    </source>
</evidence>
<proteinExistence type="predicted"/>